<keyword evidence="1" id="KW-0732">Signal</keyword>
<feature type="signal peptide" evidence="1">
    <location>
        <begin position="1"/>
        <end position="21"/>
    </location>
</feature>
<evidence type="ECO:0000313" key="2">
    <source>
        <dbReference type="EMBL" id="QNP58862.1"/>
    </source>
</evidence>
<dbReference type="AlphaFoldDB" id="A0A7H0HE96"/>
<gene>
    <name evidence="2" type="ORF">H9L24_18335</name>
</gene>
<accession>A0A7H0HE96</accession>
<dbReference type="RefSeq" id="WP_187735847.1">
    <property type="nucleotide sequence ID" value="NZ_CP060790.1"/>
</dbReference>
<keyword evidence="3" id="KW-1185">Reference proteome</keyword>
<dbReference type="EMBL" id="CP060790">
    <property type="protein sequence ID" value="QNP58862.1"/>
    <property type="molecule type" value="Genomic_DNA"/>
</dbReference>
<protein>
    <submittedName>
        <fullName evidence="2">Uncharacterized protein</fullName>
    </submittedName>
</protein>
<evidence type="ECO:0000313" key="3">
    <source>
        <dbReference type="Proteomes" id="UP000516057"/>
    </source>
</evidence>
<reference evidence="2 3" key="1">
    <citation type="submission" date="2020-08" db="EMBL/GenBank/DDBJ databases">
        <title>Genome sequence of Acidovorax monticola KACC 19171T.</title>
        <authorList>
            <person name="Hyun D.-W."/>
            <person name="Bae J.-W."/>
        </authorList>
    </citation>
    <scope>NUCLEOTIDE SEQUENCE [LARGE SCALE GENOMIC DNA]</scope>
    <source>
        <strain evidence="2 3">KACC 19171</strain>
    </source>
</reference>
<evidence type="ECO:0000256" key="1">
    <source>
        <dbReference type="SAM" id="SignalP"/>
    </source>
</evidence>
<organism evidence="2 3">
    <name type="scientific">Paenacidovorax monticola</name>
    <dbReference type="NCBI Taxonomy" id="1926868"/>
    <lineage>
        <taxon>Bacteria</taxon>
        <taxon>Pseudomonadati</taxon>
        <taxon>Pseudomonadota</taxon>
        <taxon>Betaproteobacteria</taxon>
        <taxon>Burkholderiales</taxon>
        <taxon>Comamonadaceae</taxon>
        <taxon>Paenacidovorax</taxon>
    </lineage>
</organism>
<dbReference type="KEGG" id="amon:H9L24_18335"/>
<name>A0A7H0HE96_9BURK</name>
<dbReference type="Proteomes" id="UP000516057">
    <property type="component" value="Chromosome"/>
</dbReference>
<feature type="chain" id="PRO_5028798231" evidence="1">
    <location>
        <begin position="22"/>
        <end position="309"/>
    </location>
</feature>
<sequence>MKKFVMTAVAAAALSAGVAQAYTVGTFTNGVVVPNVVHNTVADTTAVGFVNQSTGTIGVFWTFFDQNSNHVTDGCFPMTSKQYKPFIWSQESGVGLEGKRGYLVFAVGANTAASSTAAACAAANATAQGSGAVLAASAFQVNTAAQDVAFVPVIDGDLTISGNLSTMGPDSLTAVTGAAPVGNTFSLRYGVDGAVNSGVDTRIAVWSLGDQRGTHTVNMYDDQQNRKSVNFELKEAELSWFDPETISGRPASFRDGFIEWNSGVVPADFPGSTALGSLPAATRGVFAYSTIIAPAFGAVQSILGAHIVP</sequence>
<proteinExistence type="predicted"/>